<keyword evidence="7" id="KW-0679">Respiratory chain</keyword>
<keyword evidence="9" id="KW-0999">Mitochondrion inner membrane</keyword>
<dbReference type="EMBL" id="JANIIK010000037">
    <property type="protein sequence ID" value="KAJ3611697.1"/>
    <property type="molecule type" value="Genomic_DNA"/>
</dbReference>
<evidence type="ECO:0000256" key="1">
    <source>
        <dbReference type="ARBA" id="ARBA00003195"/>
    </source>
</evidence>
<evidence type="ECO:0000256" key="2">
    <source>
        <dbReference type="ARBA" id="ARBA00004298"/>
    </source>
</evidence>
<keyword evidence="11 17" id="KW-1133">Transmembrane helix</keyword>
<dbReference type="GO" id="GO:0005743">
    <property type="term" value="C:mitochondrial inner membrane"/>
    <property type="evidence" value="ECO:0007669"/>
    <property type="project" value="UniProtKB-SubCell"/>
</dbReference>
<dbReference type="PANTHER" id="PTHR15469">
    <property type="entry name" value="NADH-UBIQUINONE OXIDOREDUCTASE B15 SUBUNIT"/>
    <property type="match status" value="1"/>
</dbReference>
<evidence type="ECO:0000256" key="6">
    <source>
        <dbReference type="ARBA" id="ARBA00022448"/>
    </source>
</evidence>
<evidence type="ECO:0000256" key="17">
    <source>
        <dbReference type="SAM" id="Phobius"/>
    </source>
</evidence>
<protein>
    <recommendedName>
        <fullName evidence="5">NADH dehydrogenase [ubiquinone] 1 beta subcomplex subunit 4</fullName>
    </recommendedName>
    <alternativeName>
        <fullName evidence="14">Complex I-B15</fullName>
    </alternativeName>
    <alternativeName>
        <fullName evidence="15">NADH-ubiquinone oxidoreductase B15 subunit</fullName>
    </alternativeName>
</protein>
<evidence type="ECO:0000256" key="4">
    <source>
        <dbReference type="ARBA" id="ARBA00011533"/>
    </source>
</evidence>
<comment type="similarity">
    <text evidence="3">Belongs to the complex I NDUFB4 subunit family.</text>
</comment>
<name>A0A9Q0ISL6_9TELE</name>
<keyword evidence="12" id="KW-0496">Mitochondrion</keyword>
<evidence type="ECO:0000256" key="3">
    <source>
        <dbReference type="ARBA" id="ARBA00007260"/>
    </source>
</evidence>
<accession>A0A9Q0ISL6</accession>
<evidence type="ECO:0000256" key="16">
    <source>
        <dbReference type="SAM" id="MobiDB-lite"/>
    </source>
</evidence>
<evidence type="ECO:0000256" key="12">
    <source>
        <dbReference type="ARBA" id="ARBA00023128"/>
    </source>
</evidence>
<keyword evidence="13 17" id="KW-0472">Membrane</keyword>
<dbReference type="Proteomes" id="UP001148018">
    <property type="component" value="Unassembled WGS sequence"/>
</dbReference>
<comment type="subunit">
    <text evidence="4">Complex I is composed of 45 different subunits.</text>
</comment>
<dbReference type="Pfam" id="PF07225">
    <property type="entry name" value="NDUF_B4"/>
    <property type="match status" value="1"/>
</dbReference>
<comment type="subcellular location">
    <subcellularLocation>
        <location evidence="2">Mitochondrion inner membrane</location>
        <topology evidence="2">Single-pass membrane protein</topology>
        <orientation evidence="2">Matrix side</orientation>
    </subcellularLocation>
</comment>
<evidence type="ECO:0000256" key="14">
    <source>
        <dbReference type="ARBA" id="ARBA00030212"/>
    </source>
</evidence>
<dbReference type="OrthoDB" id="5818798at2759"/>
<evidence type="ECO:0000256" key="9">
    <source>
        <dbReference type="ARBA" id="ARBA00022792"/>
    </source>
</evidence>
<evidence type="ECO:0000313" key="18">
    <source>
        <dbReference type="EMBL" id="KAJ3611697.1"/>
    </source>
</evidence>
<feature type="transmembrane region" description="Helical" evidence="17">
    <location>
        <begin position="84"/>
        <end position="103"/>
    </location>
</feature>
<evidence type="ECO:0000256" key="7">
    <source>
        <dbReference type="ARBA" id="ARBA00022660"/>
    </source>
</evidence>
<feature type="region of interest" description="Disordered" evidence="16">
    <location>
        <begin position="1"/>
        <end position="21"/>
    </location>
</feature>
<evidence type="ECO:0000256" key="11">
    <source>
        <dbReference type="ARBA" id="ARBA00022989"/>
    </source>
</evidence>
<keyword evidence="6" id="KW-0813">Transport</keyword>
<evidence type="ECO:0000256" key="15">
    <source>
        <dbReference type="ARBA" id="ARBA00030987"/>
    </source>
</evidence>
<proteinExistence type="inferred from homology"/>
<keyword evidence="10" id="KW-0249">Electron transport</keyword>
<sequence>MADYREAPLASRPTTLDPNEYYNLSPEYRRAEQERAALRSNLKRQYQLKLNDPHRQQLIEDPALSRWVYARANPYSHFRPTGKTSLLGALFGVAPLFILYYVFKTNRDGKDAQIKAGTLERKYKMSY</sequence>
<dbReference type="PANTHER" id="PTHR15469:SF0">
    <property type="entry name" value="NADH DEHYDROGENASE [UBIQUINONE] 1 BETA SUBCOMPLEX SUBUNIT 4"/>
    <property type="match status" value="1"/>
</dbReference>
<gene>
    <name evidence="18" type="ORF">NHX12_021711</name>
</gene>
<evidence type="ECO:0000256" key="13">
    <source>
        <dbReference type="ARBA" id="ARBA00023136"/>
    </source>
</evidence>
<evidence type="ECO:0000256" key="8">
    <source>
        <dbReference type="ARBA" id="ARBA00022692"/>
    </source>
</evidence>
<evidence type="ECO:0000313" key="19">
    <source>
        <dbReference type="Proteomes" id="UP001148018"/>
    </source>
</evidence>
<dbReference type="AlphaFoldDB" id="A0A9Q0ISL6"/>
<keyword evidence="19" id="KW-1185">Reference proteome</keyword>
<comment type="caution">
    <text evidence="18">The sequence shown here is derived from an EMBL/GenBank/DDBJ whole genome shotgun (WGS) entry which is preliminary data.</text>
</comment>
<comment type="function">
    <text evidence="1">Accessory subunit of the mitochondrial membrane respiratory chain NADH dehydrogenase (Complex I), that is believed not to be involved in catalysis. Complex I functions in the transfer of electrons from NADH to the respiratory chain. The immediate electron acceptor for the enzyme is believed to be ubiquinone.</text>
</comment>
<organism evidence="18 19">
    <name type="scientific">Muraenolepis orangiensis</name>
    <name type="common">Patagonian moray cod</name>
    <dbReference type="NCBI Taxonomy" id="630683"/>
    <lineage>
        <taxon>Eukaryota</taxon>
        <taxon>Metazoa</taxon>
        <taxon>Chordata</taxon>
        <taxon>Craniata</taxon>
        <taxon>Vertebrata</taxon>
        <taxon>Euteleostomi</taxon>
        <taxon>Actinopterygii</taxon>
        <taxon>Neopterygii</taxon>
        <taxon>Teleostei</taxon>
        <taxon>Neoteleostei</taxon>
        <taxon>Acanthomorphata</taxon>
        <taxon>Zeiogadaria</taxon>
        <taxon>Gadariae</taxon>
        <taxon>Gadiformes</taxon>
        <taxon>Muraenolepidoidei</taxon>
        <taxon>Muraenolepididae</taxon>
        <taxon>Muraenolepis</taxon>
    </lineage>
</organism>
<evidence type="ECO:0000256" key="5">
    <source>
        <dbReference type="ARBA" id="ARBA00018681"/>
    </source>
</evidence>
<reference evidence="18" key="1">
    <citation type="submission" date="2022-07" db="EMBL/GenBank/DDBJ databases">
        <title>Chromosome-level genome of Muraenolepis orangiensis.</title>
        <authorList>
            <person name="Kim J."/>
        </authorList>
    </citation>
    <scope>NUCLEOTIDE SEQUENCE</scope>
    <source>
        <strain evidence="18">KU_S4_2022</strain>
        <tissue evidence="18">Muscle</tissue>
    </source>
</reference>
<keyword evidence="8 17" id="KW-0812">Transmembrane</keyword>
<dbReference type="InterPro" id="IPR009866">
    <property type="entry name" value="NADH_UbQ_OxRdtase_NDUFB4_su"/>
</dbReference>
<evidence type="ECO:0000256" key="10">
    <source>
        <dbReference type="ARBA" id="ARBA00022982"/>
    </source>
</evidence>